<feature type="transmembrane region" description="Helical" evidence="2">
    <location>
        <begin position="121"/>
        <end position="142"/>
    </location>
</feature>
<proteinExistence type="predicted"/>
<dbReference type="InterPro" id="IPR021798">
    <property type="entry name" value="AftD_N"/>
</dbReference>
<dbReference type="InterPro" id="IPR056997">
    <property type="entry name" value="CBM_AftD"/>
</dbReference>
<evidence type="ECO:0000313" key="5">
    <source>
        <dbReference type="EMBL" id="MFC6713918.1"/>
    </source>
</evidence>
<feature type="transmembrane region" description="Helical" evidence="2">
    <location>
        <begin position="398"/>
        <end position="414"/>
    </location>
</feature>
<feature type="domain" description="Alpha-(1-&gt;3)-arabinofuranosyltransferase N-terminal GT-C" evidence="3">
    <location>
        <begin position="23"/>
        <end position="626"/>
    </location>
</feature>
<feature type="domain" description="Arabinofuranosyltransferase D third carbohydrate binding module" evidence="4">
    <location>
        <begin position="688"/>
        <end position="808"/>
    </location>
</feature>
<feature type="transmembrane region" description="Helical" evidence="2">
    <location>
        <begin position="1058"/>
        <end position="1083"/>
    </location>
</feature>
<feature type="transmembrane region" description="Helical" evidence="2">
    <location>
        <begin position="1000"/>
        <end position="1018"/>
    </location>
</feature>
<feature type="transmembrane region" description="Helical" evidence="2">
    <location>
        <begin position="12"/>
        <end position="30"/>
    </location>
</feature>
<organism evidence="5 6">
    <name type="scientific">Branchiibius cervicis</name>
    <dbReference type="NCBI Taxonomy" id="908252"/>
    <lineage>
        <taxon>Bacteria</taxon>
        <taxon>Bacillati</taxon>
        <taxon>Actinomycetota</taxon>
        <taxon>Actinomycetes</taxon>
        <taxon>Micrococcales</taxon>
        <taxon>Dermacoccaceae</taxon>
        <taxon>Branchiibius</taxon>
    </lineage>
</organism>
<sequence>MTRSAVVTAGEWCRRHWVLVAVAVLPWLVAPRLIQPDTKTDLTISPVRYLARALTAWNDHAGLGELQNQAYGYLFPMGPVFAIGQWLHLPAWMTQRVWWSLLLVLACAGVMRLTARLGLGTPQAGAIAGLAYAFSARILTVLANNSVEAWPMAVAPWLVVAALPLTDPAAARRQKLHAAAVTGLLTTALGGVNAAASASVLVLPALFLLTHPTGRRRIGWWAGGAFLGGLWWLIPLLVLGRYAYPFLDFIETSSLTTAVTSAPNTLRGANDWVAFILDAENHPVWQSGWVLAQTVVAILATCAVAGLGIVGIVRLRGHLARWALLSVLIGALAMVIGHDGVVGSPVAGPVRDLLDGPLAPLRNVHKADPLLRLPLSLGLAVLWTAWQRCGERRIALRRFGLGALVLIAATPVWVGRLGDAAAYEAIPSSWQQVAAAVDAAADQDGGSTLVLPAARTAQFVWGKTTDEPLSALAQSPIVTRAAAPLGHPGATRLLDRVDQLAASGVAQPDLARTLSRMGITRVVVRHDVSTAARALSADRVETTLGRSTGFRRTGDYGAGVQRIDLWDVSDSAATAYTGAIRVAGSPESAGDLLGTQLLGSDQALLLTDDHPQVVTDTARWRAYNNGVPAQLAFTPTLPGSDSGPTRVGGLDLASSNDPADHTTRVFEGFTGIAATSDASDPFADGYAGPAYAPWSALDGDPATAWRTTGQSRTATLTFRVDPSVTVRQVTILLAQGSALALPRQVTVRVGGWSQSVAVGGQGTVRFPVPGAAAGPVSITLDSGHGTDTDHTDADQVPMGIAEVSIPGTRFGTALRLPGTVDTAQQAVLLTRAAEDPSTLSRQVQVAAGGHTTVRAWVRPVAASKPGETACGAAGSVTVGASRIPLSVSFTARQIADGASVEATSCGGGAVQVPTGTVAVEAAAGTDATVQHVVLGAMPAAGAGRYLTTHQGANAGWQAHAGGRALTPVTLDGWQQGFVLPAGIAPKDVTVTFAPNTLHRIGLGLGALAVLVLLALWAGTARSPGGRRPGPVSLSGDDRAPERVGAGSSVPVVSRVLPVAAATVVAVLTSGLWGVAAAAIALAVPSRYRGQAAAGALVLSGVLLSAFGVVDRYSFGAISGQLVSTVTLALLAARWATGDAPSAATVAPRGTPTPRPPAA</sequence>
<keyword evidence="6" id="KW-1185">Reference proteome</keyword>
<accession>A0ABW2ASU7</accession>
<keyword evidence="2" id="KW-0472">Membrane</keyword>
<keyword evidence="2" id="KW-0812">Transmembrane</keyword>
<feature type="transmembrane region" description="Helical" evidence="2">
    <location>
        <begin position="96"/>
        <end position="115"/>
    </location>
</feature>
<feature type="transmembrane region" description="Helical" evidence="2">
    <location>
        <begin position="149"/>
        <end position="166"/>
    </location>
</feature>
<feature type="transmembrane region" description="Helical" evidence="2">
    <location>
        <begin position="70"/>
        <end position="89"/>
    </location>
</feature>
<feature type="transmembrane region" description="Helical" evidence="2">
    <location>
        <begin position="1089"/>
        <end position="1109"/>
    </location>
</feature>
<feature type="transmembrane region" description="Helical" evidence="2">
    <location>
        <begin position="290"/>
        <end position="312"/>
    </location>
</feature>
<evidence type="ECO:0000313" key="6">
    <source>
        <dbReference type="Proteomes" id="UP001596356"/>
    </source>
</evidence>
<dbReference type="Proteomes" id="UP001596356">
    <property type="component" value="Unassembled WGS sequence"/>
</dbReference>
<dbReference type="RefSeq" id="WP_377822035.1">
    <property type="nucleotide sequence ID" value="NZ_JBHSWJ010000002.1"/>
</dbReference>
<feature type="transmembrane region" description="Helical" evidence="2">
    <location>
        <begin position="319"/>
        <end position="337"/>
    </location>
</feature>
<feature type="region of interest" description="Disordered" evidence="1">
    <location>
        <begin position="1022"/>
        <end position="1044"/>
    </location>
</feature>
<evidence type="ECO:0000256" key="2">
    <source>
        <dbReference type="SAM" id="Phobius"/>
    </source>
</evidence>
<comment type="caution">
    <text evidence="5">The sequence shown here is derived from an EMBL/GenBank/DDBJ whole genome shotgun (WGS) entry which is preliminary data.</text>
</comment>
<dbReference type="Pfam" id="PF11847">
    <property type="entry name" value="GT-C_AftD"/>
    <property type="match status" value="1"/>
</dbReference>
<reference evidence="6" key="1">
    <citation type="journal article" date="2019" name="Int. J. Syst. Evol. Microbiol.">
        <title>The Global Catalogue of Microorganisms (GCM) 10K type strain sequencing project: providing services to taxonomists for standard genome sequencing and annotation.</title>
        <authorList>
            <consortium name="The Broad Institute Genomics Platform"/>
            <consortium name="The Broad Institute Genome Sequencing Center for Infectious Disease"/>
            <person name="Wu L."/>
            <person name="Ma J."/>
        </authorList>
    </citation>
    <scope>NUCLEOTIDE SEQUENCE [LARGE SCALE GENOMIC DNA]</scope>
    <source>
        <strain evidence="6">NBRC 106593</strain>
    </source>
</reference>
<feature type="transmembrane region" description="Helical" evidence="2">
    <location>
        <begin position="220"/>
        <end position="244"/>
    </location>
</feature>
<feature type="transmembrane region" description="Helical" evidence="2">
    <location>
        <begin position="370"/>
        <end position="386"/>
    </location>
</feature>
<keyword evidence="2" id="KW-1133">Transmembrane helix</keyword>
<evidence type="ECO:0000259" key="3">
    <source>
        <dbReference type="Pfam" id="PF11847"/>
    </source>
</evidence>
<feature type="transmembrane region" description="Helical" evidence="2">
    <location>
        <begin position="178"/>
        <end position="208"/>
    </location>
</feature>
<gene>
    <name evidence="5" type="ORF">ACFQBT_08830</name>
</gene>
<evidence type="ECO:0000256" key="1">
    <source>
        <dbReference type="SAM" id="MobiDB-lite"/>
    </source>
</evidence>
<dbReference type="Pfam" id="PF24607">
    <property type="entry name" value="CBM_AftD"/>
    <property type="match status" value="1"/>
</dbReference>
<evidence type="ECO:0000259" key="4">
    <source>
        <dbReference type="Pfam" id="PF24607"/>
    </source>
</evidence>
<protein>
    <submittedName>
        <fullName evidence="5">Alpha-(1-&gt;3)-arabinofuranosyltransferase family protein</fullName>
    </submittedName>
</protein>
<dbReference type="EMBL" id="JBHSWJ010000002">
    <property type="protein sequence ID" value="MFC6713918.1"/>
    <property type="molecule type" value="Genomic_DNA"/>
</dbReference>
<name>A0ABW2ASU7_9MICO</name>